<dbReference type="InterPro" id="IPR002110">
    <property type="entry name" value="Ankyrin_rpt"/>
</dbReference>
<comment type="caution">
    <text evidence="3">The sequence shown here is derived from an EMBL/GenBank/DDBJ whole genome shotgun (WGS) entry which is preliminary data.</text>
</comment>
<dbReference type="PROSITE" id="PS50297">
    <property type="entry name" value="ANK_REP_REGION"/>
    <property type="match status" value="1"/>
</dbReference>
<dbReference type="PROSITE" id="PS50181">
    <property type="entry name" value="FBOX"/>
    <property type="match status" value="1"/>
</dbReference>
<name>A0ABR3G534_9PEZI</name>
<dbReference type="EMBL" id="JBBBZM010000405">
    <property type="protein sequence ID" value="KAL0630716.1"/>
    <property type="molecule type" value="Genomic_DNA"/>
</dbReference>
<gene>
    <name evidence="3" type="ORF">Q9L58_010435</name>
</gene>
<reference evidence="3 4" key="1">
    <citation type="submission" date="2024-02" db="EMBL/GenBank/DDBJ databases">
        <title>Discinaceae phylogenomics.</title>
        <authorList>
            <person name="Dirks A.C."/>
            <person name="James T.Y."/>
        </authorList>
    </citation>
    <scope>NUCLEOTIDE SEQUENCE [LARGE SCALE GENOMIC DNA]</scope>
    <source>
        <strain evidence="3 4">ACD0624</strain>
    </source>
</reference>
<dbReference type="InterPro" id="IPR036770">
    <property type="entry name" value="Ankyrin_rpt-contain_sf"/>
</dbReference>
<dbReference type="Pfam" id="PF12796">
    <property type="entry name" value="Ank_2"/>
    <property type="match status" value="1"/>
</dbReference>
<dbReference type="InterPro" id="IPR036047">
    <property type="entry name" value="F-box-like_dom_sf"/>
</dbReference>
<dbReference type="SUPFAM" id="SSF48403">
    <property type="entry name" value="Ankyrin repeat"/>
    <property type="match status" value="1"/>
</dbReference>
<dbReference type="PROSITE" id="PS50088">
    <property type="entry name" value="ANK_REPEAT"/>
    <property type="match status" value="1"/>
</dbReference>
<dbReference type="Pfam" id="PF12937">
    <property type="entry name" value="F-box-like"/>
    <property type="match status" value="1"/>
</dbReference>
<dbReference type="PANTHER" id="PTHR24118">
    <property type="entry name" value="POTE ANKYRIN DOMAIN"/>
    <property type="match status" value="1"/>
</dbReference>
<organism evidence="3 4">
    <name type="scientific">Discina gigas</name>
    <dbReference type="NCBI Taxonomy" id="1032678"/>
    <lineage>
        <taxon>Eukaryota</taxon>
        <taxon>Fungi</taxon>
        <taxon>Dikarya</taxon>
        <taxon>Ascomycota</taxon>
        <taxon>Pezizomycotina</taxon>
        <taxon>Pezizomycetes</taxon>
        <taxon>Pezizales</taxon>
        <taxon>Discinaceae</taxon>
        <taxon>Discina</taxon>
    </lineage>
</organism>
<keyword evidence="1" id="KW-0040">ANK repeat</keyword>
<feature type="repeat" description="ANK" evidence="1">
    <location>
        <begin position="114"/>
        <end position="146"/>
    </location>
</feature>
<dbReference type="Proteomes" id="UP001447188">
    <property type="component" value="Unassembled WGS sequence"/>
</dbReference>
<dbReference type="InterPro" id="IPR001810">
    <property type="entry name" value="F-box_dom"/>
</dbReference>
<evidence type="ECO:0000313" key="4">
    <source>
        <dbReference type="Proteomes" id="UP001447188"/>
    </source>
</evidence>
<protein>
    <recommendedName>
        <fullName evidence="2">F-box domain-containing protein</fullName>
    </recommendedName>
</protein>
<feature type="domain" description="F-box" evidence="2">
    <location>
        <begin position="28"/>
        <end position="74"/>
    </location>
</feature>
<sequence>MSALVSTGGAASPDSGTDIALGYGIYPVYSLSSLPITILHQIEDLLDDKSLAHLAQTNKYFCDVCSDGLLARALEDKPPRVVEIPALLWAIDHGHQNLIKLILSQPDFDPKDSRTLYALHYAAANNNPDLIDLLIGAGFDVNTVTTFTEGRYSAVHAGTVNANPASLGRLIYHGADLTLEDCQGRTALERGVCASRYLVTRQDPVPPAPFHLPLNQHIEIRNSVENKVVQVLRILLDHGAHGAIGIVDNEGDTLLHHAVYGCTGLDYGHNVIVGSAVIRFLMAEGADMWATNNDGYSAIDQAICNQWSSRTALNAFIDLGLDVNYMDQNGDSILYNSLRCTEESYPLVELLLIRGASTDDIHFLEFFDEVEDPDPKIFVRFVRMLLHYGLRFEGDESDCFSFATFIGALEVMDILYDFGADINLAALKEGMIVAKTPLQSAIEGQRVDILAYLVERDVIMTAEEKIKVGELLQREI</sequence>
<evidence type="ECO:0000256" key="1">
    <source>
        <dbReference type="PROSITE-ProRule" id="PRU00023"/>
    </source>
</evidence>
<dbReference type="PANTHER" id="PTHR24118:SF99">
    <property type="entry name" value="POTE ANKYRIN DOMAIN FAMILY MEMBER 3C-RELATED"/>
    <property type="match status" value="1"/>
</dbReference>
<evidence type="ECO:0000313" key="3">
    <source>
        <dbReference type="EMBL" id="KAL0630716.1"/>
    </source>
</evidence>
<dbReference type="SMART" id="SM00248">
    <property type="entry name" value="ANK"/>
    <property type="match status" value="8"/>
</dbReference>
<dbReference type="SUPFAM" id="SSF81383">
    <property type="entry name" value="F-box domain"/>
    <property type="match status" value="1"/>
</dbReference>
<keyword evidence="4" id="KW-1185">Reference proteome</keyword>
<proteinExistence type="predicted"/>
<evidence type="ECO:0000259" key="2">
    <source>
        <dbReference type="PROSITE" id="PS50181"/>
    </source>
</evidence>
<accession>A0ABR3G534</accession>
<dbReference type="Gene3D" id="1.25.40.20">
    <property type="entry name" value="Ankyrin repeat-containing domain"/>
    <property type="match status" value="2"/>
</dbReference>